<proteinExistence type="predicted"/>
<evidence type="ECO:0000256" key="3">
    <source>
        <dbReference type="ARBA" id="ARBA00022982"/>
    </source>
</evidence>
<keyword evidence="1" id="KW-0813">Transport</keyword>
<keyword evidence="5" id="KW-0411">Iron-sulfur</keyword>
<comment type="caution">
    <text evidence="7">The sequence shown here is derived from an EMBL/GenBank/DDBJ whole genome shotgun (WGS) entry which is preliminary data.</text>
</comment>
<dbReference type="InterPro" id="IPR017900">
    <property type="entry name" value="4Fe4S_Fe_S_CS"/>
</dbReference>
<dbReference type="Pfam" id="PF13370">
    <property type="entry name" value="Fer4_13"/>
    <property type="match status" value="1"/>
</dbReference>
<keyword evidence="4" id="KW-0408">Iron</keyword>
<dbReference type="PANTHER" id="PTHR36923:SF3">
    <property type="entry name" value="FERREDOXIN"/>
    <property type="match status" value="1"/>
</dbReference>
<dbReference type="SUPFAM" id="SSF54862">
    <property type="entry name" value="4Fe-4S ferredoxins"/>
    <property type="match status" value="1"/>
</dbReference>
<organism evidence="7">
    <name type="scientific">marine sediment metagenome</name>
    <dbReference type="NCBI Taxonomy" id="412755"/>
    <lineage>
        <taxon>unclassified sequences</taxon>
        <taxon>metagenomes</taxon>
        <taxon>ecological metagenomes</taxon>
    </lineage>
</organism>
<sequence length="68" mass="7255">IEGGKCKMKAVVDKDLCTGCGLCEDTCPEVFEMKDDIATVKVNKVPDDLIESCKEAADGCPVEAITCE</sequence>
<feature type="domain" description="4Fe-4S ferredoxin-type" evidence="6">
    <location>
        <begin position="8"/>
        <end position="36"/>
    </location>
</feature>
<dbReference type="InterPro" id="IPR051269">
    <property type="entry name" value="Fe-S_cluster_ET"/>
</dbReference>
<dbReference type="InterPro" id="IPR017896">
    <property type="entry name" value="4Fe4S_Fe-S-bd"/>
</dbReference>
<reference evidence="7" key="1">
    <citation type="journal article" date="2014" name="Front. Microbiol.">
        <title>High frequency of phylogenetically diverse reductive dehalogenase-homologous genes in deep subseafloor sedimentary metagenomes.</title>
        <authorList>
            <person name="Kawai M."/>
            <person name="Futagami T."/>
            <person name="Toyoda A."/>
            <person name="Takaki Y."/>
            <person name="Nishi S."/>
            <person name="Hori S."/>
            <person name="Arai W."/>
            <person name="Tsubouchi T."/>
            <person name="Morono Y."/>
            <person name="Uchiyama I."/>
            <person name="Ito T."/>
            <person name="Fujiyama A."/>
            <person name="Inagaki F."/>
            <person name="Takami H."/>
        </authorList>
    </citation>
    <scope>NUCLEOTIDE SEQUENCE</scope>
    <source>
        <strain evidence="7">Expedition CK06-06</strain>
    </source>
</reference>
<keyword evidence="2" id="KW-0479">Metal-binding</keyword>
<dbReference type="GO" id="GO:0051536">
    <property type="term" value="F:iron-sulfur cluster binding"/>
    <property type="evidence" value="ECO:0007669"/>
    <property type="project" value="UniProtKB-KW"/>
</dbReference>
<evidence type="ECO:0000256" key="1">
    <source>
        <dbReference type="ARBA" id="ARBA00022448"/>
    </source>
</evidence>
<evidence type="ECO:0000313" key="7">
    <source>
        <dbReference type="EMBL" id="GAF71117.1"/>
    </source>
</evidence>
<accession>X0S5B4</accession>
<protein>
    <recommendedName>
        <fullName evidence="6">4Fe-4S ferredoxin-type domain-containing protein</fullName>
    </recommendedName>
</protein>
<dbReference type="PROSITE" id="PS00198">
    <property type="entry name" value="4FE4S_FER_1"/>
    <property type="match status" value="1"/>
</dbReference>
<dbReference type="PRINTS" id="PR00352">
    <property type="entry name" value="3FE4SFRDOXIN"/>
</dbReference>
<evidence type="ECO:0000256" key="4">
    <source>
        <dbReference type="ARBA" id="ARBA00023004"/>
    </source>
</evidence>
<dbReference type="AlphaFoldDB" id="X0S5B4"/>
<dbReference type="PANTHER" id="PTHR36923">
    <property type="entry name" value="FERREDOXIN"/>
    <property type="match status" value="1"/>
</dbReference>
<dbReference type="PROSITE" id="PS51379">
    <property type="entry name" value="4FE4S_FER_2"/>
    <property type="match status" value="1"/>
</dbReference>
<evidence type="ECO:0000259" key="6">
    <source>
        <dbReference type="PROSITE" id="PS51379"/>
    </source>
</evidence>
<evidence type="ECO:0000256" key="2">
    <source>
        <dbReference type="ARBA" id="ARBA00022723"/>
    </source>
</evidence>
<evidence type="ECO:0000256" key="5">
    <source>
        <dbReference type="ARBA" id="ARBA00023014"/>
    </source>
</evidence>
<dbReference type="Gene3D" id="3.30.70.20">
    <property type="match status" value="1"/>
</dbReference>
<dbReference type="GO" id="GO:0009055">
    <property type="term" value="F:electron transfer activity"/>
    <property type="evidence" value="ECO:0007669"/>
    <property type="project" value="InterPro"/>
</dbReference>
<dbReference type="EMBL" id="BARS01007913">
    <property type="protein sequence ID" value="GAF71117.1"/>
    <property type="molecule type" value="Genomic_DNA"/>
</dbReference>
<dbReference type="GO" id="GO:0005506">
    <property type="term" value="F:iron ion binding"/>
    <property type="evidence" value="ECO:0007669"/>
    <property type="project" value="InterPro"/>
</dbReference>
<name>X0S5B4_9ZZZZ</name>
<feature type="non-terminal residue" evidence="7">
    <location>
        <position position="1"/>
    </location>
</feature>
<dbReference type="InterPro" id="IPR001080">
    <property type="entry name" value="3Fe4S_ferredoxin"/>
</dbReference>
<keyword evidence="3" id="KW-0249">Electron transport</keyword>
<gene>
    <name evidence="7" type="ORF">S01H1_15160</name>
</gene>